<sequence>MQKVKYPFTLDGKVSIKFNKYIKGMFFETDDNNNYDISLDDFVIKLFTYDSECRLLVVSLHKSFSLINVSEYEKLGSGIELELSSIKIDLVYCLYNASVVSYEMTSSLTENESVSSVTLSRPLRIHLH</sequence>
<name>A0A0M0I4G2_9VIBR</name>
<dbReference type="PATRIC" id="fig|171383.3.peg.480"/>
<comment type="caution">
    <text evidence="1">The sequence shown here is derived from an EMBL/GenBank/DDBJ whole genome shotgun (WGS) entry which is preliminary data.</text>
</comment>
<keyword evidence="2" id="KW-1185">Reference proteome</keyword>
<evidence type="ECO:0000313" key="1">
    <source>
        <dbReference type="EMBL" id="KOO09216.1"/>
    </source>
</evidence>
<accession>A0A0M0I4G2</accession>
<gene>
    <name evidence="1" type="ORF">AKJ31_02315</name>
</gene>
<protein>
    <submittedName>
        <fullName evidence="1">Uncharacterized protein</fullName>
    </submittedName>
</protein>
<proteinExistence type="predicted"/>
<dbReference type="Proteomes" id="UP000037530">
    <property type="component" value="Unassembled WGS sequence"/>
</dbReference>
<dbReference type="EMBL" id="LHPI01000001">
    <property type="protein sequence ID" value="KOO09216.1"/>
    <property type="molecule type" value="Genomic_DNA"/>
</dbReference>
<evidence type="ECO:0000313" key="2">
    <source>
        <dbReference type="Proteomes" id="UP000037530"/>
    </source>
</evidence>
<reference evidence="2" key="1">
    <citation type="submission" date="2015-08" db="EMBL/GenBank/DDBJ databases">
        <title>Vibrio galatheae sp. nov., a novel member of the Vibrionaceae family isolated from the Solomon Islands.</title>
        <authorList>
            <person name="Giubergia S."/>
            <person name="Machado H."/>
            <person name="Mateiu R.V."/>
            <person name="Gram L."/>
        </authorList>
    </citation>
    <scope>NUCLEOTIDE SEQUENCE [LARGE SCALE GENOMIC DNA]</scope>
    <source>
        <strain evidence="2">DSM 19134</strain>
    </source>
</reference>
<organism evidence="1 2">
    <name type="scientific">Vibrio hepatarius</name>
    <dbReference type="NCBI Taxonomy" id="171383"/>
    <lineage>
        <taxon>Bacteria</taxon>
        <taxon>Pseudomonadati</taxon>
        <taxon>Pseudomonadota</taxon>
        <taxon>Gammaproteobacteria</taxon>
        <taxon>Vibrionales</taxon>
        <taxon>Vibrionaceae</taxon>
        <taxon>Vibrio</taxon>
        <taxon>Vibrio oreintalis group</taxon>
    </lineage>
</organism>
<dbReference type="AlphaFoldDB" id="A0A0M0I4G2"/>